<accession>A0A5M9GGB6</accession>
<protein>
    <submittedName>
        <fullName evidence="1">Uncharacterized protein</fullName>
    </submittedName>
</protein>
<name>A0A5M9GGB6_9BACI</name>
<proteinExistence type="predicted"/>
<dbReference type="RefSeq" id="WP_153623550.1">
    <property type="nucleotide sequence ID" value="NZ_CP064082.1"/>
</dbReference>
<sequence length="272" mass="31910">MYSLDIQEFINDNNNFTVFIKLNLDYCHFEFATALDEFCEKRNIKPIPFKIQWSNTGILAKFLGKKPTMNSFIEIKHYNDLFGVFQQLLKGKNYTFNTEEEVRYFTTDSEGSIRIYLEENLNDILKVVNEESLVLKEHVLEEIVAPKVYNVFSLAKPGDIIISNQTQNNIIKYKEYVVKDVKQVTDTHNKIIQTTLITEEGYRLEDGDYLIKVELLDSFLKMINSHIDYWWNYAKENNYIKNSTLVDPGVAGAIESLEKLMLDYYRNNKKSL</sequence>
<organism evidence="1 2">
    <name type="scientific">Bacillus paranthracis</name>
    <dbReference type="NCBI Taxonomy" id="2026186"/>
    <lineage>
        <taxon>Bacteria</taxon>
        <taxon>Bacillati</taxon>
        <taxon>Bacillota</taxon>
        <taxon>Bacilli</taxon>
        <taxon>Bacillales</taxon>
        <taxon>Bacillaceae</taxon>
        <taxon>Bacillus</taxon>
        <taxon>Bacillus cereus group</taxon>
    </lineage>
</organism>
<dbReference type="AlphaFoldDB" id="A0A5M9GGB6"/>
<evidence type="ECO:0000313" key="1">
    <source>
        <dbReference type="EMBL" id="KAA8473217.1"/>
    </source>
</evidence>
<evidence type="ECO:0000313" key="2">
    <source>
        <dbReference type="Proteomes" id="UP000325411"/>
    </source>
</evidence>
<comment type="caution">
    <text evidence="1">The sequence shown here is derived from an EMBL/GenBank/DDBJ whole genome shotgun (WGS) entry which is preliminary data.</text>
</comment>
<reference evidence="1 2" key="1">
    <citation type="submission" date="2019-09" db="EMBL/GenBank/DDBJ databases">
        <authorList>
            <person name="Geng P."/>
            <person name="Wan X."/>
            <person name="Zhou G."/>
            <person name="Yuan Z."/>
            <person name="Hu X."/>
        </authorList>
    </citation>
    <scope>NUCLEOTIDE SEQUENCE [LARGE SCALE GENOMIC DNA]</scope>
    <source>
        <strain evidence="1 2">EFR-4</strain>
    </source>
</reference>
<dbReference type="EMBL" id="VXCE01000043">
    <property type="protein sequence ID" value="KAA8473217.1"/>
    <property type="molecule type" value="Genomic_DNA"/>
</dbReference>
<dbReference type="Proteomes" id="UP000325411">
    <property type="component" value="Unassembled WGS sequence"/>
</dbReference>
<gene>
    <name evidence="1" type="ORF">FYW06_27900</name>
</gene>